<protein>
    <recommendedName>
        <fullName evidence="2">HAT C-terminal dimerisation domain-containing protein</fullName>
    </recommendedName>
</protein>
<evidence type="ECO:0000256" key="1">
    <source>
        <dbReference type="SAM" id="MobiDB-lite"/>
    </source>
</evidence>
<sequence>MKAQVAQLLRRLAVALPSVEFRDAAVTEHSSNMGGDDEVARSDGASTEPEKQDTTEKVQEEQPEKEVKIRKAMAPRSEVWESFIKITVGGELMKAKYKTRREMGYRMLDKYYKYWGDNNEEKPGEQLNLVIFFCVVIDPRYKLSNYTKMATFEMFGAPERTRRLMRSLIAQKMRLDNGAMSSTKSELEKYLAEENEEDKDFDILEWWKDNANRFPVLSRMALDLLAIPISTVASESAFSTALIDDLGGLTFSFKSNSKSGPIEHDV</sequence>
<dbReference type="PANTHER" id="PTHR23272">
    <property type="entry name" value="BED FINGER-RELATED"/>
    <property type="match status" value="1"/>
</dbReference>
<name>A0A6G1D5T0_9ORYZ</name>
<dbReference type="Proteomes" id="UP000479710">
    <property type="component" value="Unassembled WGS sequence"/>
</dbReference>
<reference evidence="3 4" key="1">
    <citation type="submission" date="2019-11" db="EMBL/GenBank/DDBJ databases">
        <title>Whole genome sequence of Oryza granulata.</title>
        <authorList>
            <person name="Li W."/>
        </authorList>
    </citation>
    <scope>NUCLEOTIDE SEQUENCE [LARGE SCALE GENOMIC DNA]</scope>
    <source>
        <strain evidence="4">cv. Menghai</strain>
        <tissue evidence="3">Leaf</tissue>
    </source>
</reference>
<dbReference type="OrthoDB" id="1893698at2759"/>
<evidence type="ECO:0000259" key="2">
    <source>
        <dbReference type="Pfam" id="PF05699"/>
    </source>
</evidence>
<dbReference type="SUPFAM" id="SSF53098">
    <property type="entry name" value="Ribonuclease H-like"/>
    <property type="match status" value="1"/>
</dbReference>
<feature type="compositionally biased region" description="Basic and acidic residues" evidence="1">
    <location>
        <begin position="48"/>
        <end position="67"/>
    </location>
</feature>
<feature type="domain" description="HAT C-terminal dimerisation" evidence="2">
    <location>
        <begin position="186"/>
        <end position="241"/>
    </location>
</feature>
<feature type="region of interest" description="Disordered" evidence="1">
    <location>
        <begin position="27"/>
        <end position="67"/>
    </location>
</feature>
<evidence type="ECO:0000313" key="3">
    <source>
        <dbReference type="EMBL" id="KAF0907514.1"/>
    </source>
</evidence>
<dbReference type="PANTHER" id="PTHR23272:SF161">
    <property type="entry name" value="ZINC FINGER BED DOMAIN-CONTAINING PROTEIN RICESLEEPER 1-LIKE"/>
    <property type="match status" value="1"/>
</dbReference>
<dbReference type="InterPro" id="IPR012337">
    <property type="entry name" value="RNaseH-like_sf"/>
</dbReference>
<dbReference type="InterPro" id="IPR008906">
    <property type="entry name" value="HATC_C_dom"/>
</dbReference>
<dbReference type="GO" id="GO:0046983">
    <property type="term" value="F:protein dimerization activity"/>
    <property type="evidence" value="ECO:0007669"/>
    <property type="project" value="InterPro"/>
</dbReference>
<keyword evidence="4" id="KW-1185">Reference proteome</keyword>
<organism evidence="3 4">
    <name type="scientific">Oryza meyeriana var. granulata</name>
    <dbReference type="NCBI Taxonomy" id="110450"/>
    <lineage>
        <taxon>Eukaryota</taxon>
        <taxon>Viridiplantae</taxon>
        <taxon>Streptophyta</taxon>
        <taxon>Embryophyta</taxon>
        <taxon>Tracheophyta</taxon>
        <taxon>Spermatophyta</taxon>
        <taxon>Magnoliopsida</taxon>
        <taxon>Liliopsida</taxon>
        <taxon>Poales</taxon>
        <taxon>Poaceae</taxon>
        <taxon>BOP clade</taxon>
        <taxon>Oryzoideae</taxon>
        <taxon>Oryzeae</taxon>
        <taxon>Oryzinae</taxon>
        <taxon>Oryza</taxon>
        <taxon>Oryza meyeriana</taxon>
    </lineage>
</organism>
<proteinExistence type="predicted"/>
<dbReference type="EMBL" id="SPHZ02000007">
    <property type="protein sequence ID" value="KAF0907514.1"/>
    <property type="molecule type" value="Genomic_DNA"/>
</dbReference>
<dbReference type="AlphaFoldDB" id="A0A6G1D5T0"/>
<dbReference type="Pfam" id="PF05699">
    <property type="entry name" value="Dimer_Tnp_hAT"/>
    <property type="match status" value="1"/>
</dbReference>
<evidence type="ECO:0000313" key="4">
    <source>
        <dbReference type="Proteomes" id="UP000479710"/>
    </source>
</evidence>
<accession>A0A6G1D5T0</accession>
<comment type="caution">
    <text evidence="3">The sequence shown here is derived from an EMBL/GenBank/DDBJ whole genome shotgun (WGS) entry which is preliminary data.</text>
</comment>
<gene>
    <name evidence="3" type="ORF">E2562_018333</name>
</gene>